<evidence type="ECO:0000313" key="20">
    <source>
        <dbReference type="Proteomes" id="UP000046947"/>
    </source>
</evidence>
<dbReference type="PROSITE" id="PS51683">
    <property type="entry name" value="SAM_OMT_II"/>
    <property type="match status" value="1"/>
</dbReference>
<evidence type="ECO:0000313" key="15">
    <source>
        <dbReference type="EMBL" id="VCU48801.1"/>
    </source>
</evidence>
<dbReference type="GO" id="GO:0032259">
    <property type="term" value="P:methylation"/>
    <property type="evidence" value="ECO:0007669"/>
    <property type="project" value="UniProtKB-KW"/>
</dbReference>
<dbReference type="Proteomes" id="UP000300237">
    <property type="component" value="Chromosome"/>
</dbReference>
<dbReference type="EMBL" id="CSAD01000199">
    <property type="protein sequence ID" value="COV38149.1"/>
    <property type="molecule type" value="Genomic_DNA"/>
</dbReference>
<evidence type="ECO:0000313" key="7">
    <source>
        <dbReference type="EMBL" id="CFE34702.1"/>
    </source>
</evidence>
<feature type="domain" description="O-methyltransferase C-terminal" evidence="5">
    <location>
        <begin position="112"/>
        <end position="322"/>
    </location>
</feature>
<keyword evidence="1 12" id="KW-0489">Methyltransferase</keyword>
<dbReference type="PANTHER" id="PTHR43712:SF2">
    <property type="entry name" value="O-METHYLTRANSFERASE CICE"/>
    <property type="match status" value="1"/>
</dbReference>
<dbReference type="FunFam" id="1.10.10.10:FF:001081">
    <property type="entry name" value="Probable methyltransferase/methylase"/>
    <property type="match status" value="1"/>
</dbReference>
<reference evidence="16 17" key="3">
    <citation type="submission" date="2015-03" db="EMBL/GenBank/DDBJ databases">
        <authorList>
            <consortium name="Pathogen Informatics"/>
        </authorList>
    </citation>
    <scope>NUCLEOTIDE SEQUENCE [LARGE SCALE GENOMIC DNA]</scope>
    <source>
        <strain evidence="10 17">D00501624</strain>
        <strain evidence="11 19">G09801536</strain>
        <strain evidence="7 21">G09901357</strain>
        <strain evidence="8 20">H09601792</strain>
        <strain evidence="16">K00500041</strain>
        <strain evidence="13 18">M09401471</strain>
    </source>
</reference>
<evidence type="ECO:0000313" key="17">
    <source>
        <dbReference type="Proteomes" id="UP000039217"/>
    </source>
</evidence>
<dbReference type="OMA" id="FWPYVFG"/>
<dbReference type="EC" id="2.1.1.-" evidence="12 14"/>
<dbReference type="PANTHER" id="PTHR43712">
    <property type="entry name" value="PUTATIVE (AFU_ORTHOLOGUE AFUA_4G14580)-RELATED"/>
    <property type="match status" value="1"/>
</dbReference>
<name>A0A0E8VDU0_MYCTX</name>
<feature type="active site" description="Proton acceptor" evidence="4">
    <location>
        <position position="249"/>
    </location>
</feature>
<evidence type="ECO:0000256" key="3">
    <source>
        <dbReference type="ARBA" id="ARBA00022691"/>
    </source>
</evidence>
<dbReference type="Proteomes" id="UP000045842">
    <property type="component" value="Unassembled WGS sequence"/>
</dbReference>
<dbReference type="GO" id="GO:0008171">
    <property type="term" value="F:O-methyltransferase activity"/>
    <property type="evidence" value="ECO:0007669"/>
    <property type="project" value="InterPro"/>
</dbReference>
<evidence type="ECO:0000256" key="4">
    <source>
        <dbReference type="PIRSR" id="PIRSR005739-1"/>
    </source>
</evidence>
<dbReference type="GO" id="GO:0046983">
    <property type="term" value="F:protein dimerization activity"/>
    <property type="evidence" value="ECO:0007669"/>
    <property type="project" value="InterPro"/>
</dbReference>
<reference evidence="14 23" key="5">
    <citation type="submission" date="2017-02" db="EMBL/GenBank/DDBJ databases">
        <title>Protein polymorphisms may explain contrasting epidemiological fitness of two variants of a multidrug-resistant Mycobacterium tuberculosis strain.</title>
        <authorList>
            <person name="Bigi M.M."/>
            <person name="Lopez B."/>
            <person name="Blanco F.C."/>
            <person name="Sasiain M.C."/>
            <person name="De La Barrera S."/>
            <person name="Ritacco V."/>
            <person name="Bigi F."/>
            <person name="Soria M.A."/>
        </authorList>
    </citation>
    <scope>NUCLEOTIDE SEQUENCE [LARGE SCALE GENOMIC DNA]</scope>
    <source>
        <strain evidence="14 23">6548</strain>
    </source>
</reference>
<dbReference type="SUPFAM" id="SSF46785">
    <property type="entry name" value="Winged helix' DNA-binding domain"/>
    <property type="match status" value="1"/>
</dbReference>
<evidence type="ECO:0000313" key="22">
    <source>
        <dbReference type="Proteomes" id="UP000050139"/>
    </source>
</evidence>
<evidence type="ECO:0000313" key="10">
    <source>
        <dbReference type="EMBL" id="CNU77991.1"/>
    </source>
</evidence>
<dbReference type="Proteomes" id="UP000189452">
    <property type="component" value="Chromosome"/>
</dbReference>
<dbReference type="SUPFAM" id="SSF53335">
    <property type="entry name" value="S-adenosyl-L-methionine-dependent methyltransferases"/>
    <property type="match status" value="1"/>
</dbReference>
<dbReference type="Pfam" id="PF08100">
    <property type="entry name" value="Dimerisation"/>
    <property type="match status" value="1"/>
</dbReference>
<organism evidence="12 16">
    <name type="scientific">Mycobacterium tuberculosis</name>
    <dbReference type="NCBI Taxonomy" id="1773"/>
    <lineage>
        <taxon>Bacteria</taxon>
        <taxon>Bacillati</taxon>
        <taxon>Actinomycetota</taxon>
        <taxon>Actinomycetes</taxon>
        <taxon>Mycobacteriales</taxon>
        <taxon>Mycobacteriaceae</taxon>
        <taxon>Mycobacterium</taxon>
        <taxon>Mycobacterium tuberculosis complex</taxon>
    </lineage>
</organism>
<evidence type="ECO:0000313" key="19">
    <source>
        <dbReference type="Proteomes" id="UP000045842"/>
    </source>
</evidence>
<keyword evidence="3" id="KW-0949">S-adenosyl-L-methionine</keyword>
<sequence>MVELSPDRIMAIGGGYGPSKVLLTAVGLGLFTELGDEAMTAEAIADRLGLLKRPAIDFLDALVSLDLLARDGDGPGSHYRNTPETAHFLDEARPTYAGGLLKIWNERNYRFWADLTEALKTGKAQSEVKQTGRPFFEALYADPRRLEAFMAAMDAASRRNIELLAKRFPFERYRRLCDVGCADGLLSRIVAAAHPHLQCVSFDLPAVTEIARRKLTAEGLGERVQACAGDFLADPLPAADVITMGQILHDWNLDRKQQLVAKAYEALSKEGAFIVIETLIDDARRENTTGLMMSLNMLIEFGDAFDYSAADFRGWCGEAGFRSFEVIPLAGGSSAAVAYK</sequence>
<dbReference type="AlphaFoldDB" id="A0A0E8VDU0"/>
<evidence type="ECO:0000313" key="9">
    <source>
        <dbReference type="EMBL" id="CLW66096.1"/>
    </source>
</evidence>
<dbReference type="InterPro" id="IPR001077">
    <property type="entry name" value="COMT_C"/>
</dbReference>
<dbReference type="EMBL" id="COPH01000025">
    <property type="protein sequence ID" value="CLW66096.1"/>
    <property type="molecule type" value="Genomic_DNA"/>
</dbReference>
<evidence type="ECO:0000313" key="21">
    <source>
        <dbReference type="Proteomes" id="UP000048289"/>
    </source>
</evidence>
<dbReference type="Proteomes" id="UP000050139">
    <property type="component" value="Unassembled WGS sequence"/>
</dbReference>
<reference evidence="9 22" key="2">
    <citation type="submission" date="2015-03" db="EMBL/GenBank/DDBJ databases">
        <authorList>
            <consortium name="Pathogen Informatics"/>
            <person name="Murphy D."/>
        </authorList>
    </citation>
    <scope>NUCLEOTIDE SEQUENCE [LARGE SCALE GENOMIC DNA]</scope>
    <source>
        <strain evidence="9 22">0268S</strain>
    </source>
</reference>
<dbReference type="PATRIC" id="fig|1773.2359.peg.2934"/>
<dbReference type="Proteomes" id="UP000046947">
    <property type="component" value="Unassembled WGS sequence"/>
</dbReference>
<dbReference type="EMBL" id="CFOH01000281">
    <property type="protein sequence ID" value="CFE51506.1"/>
    <property type="molecule type" value="Genomic_DNA"/>
</dbReference>
<dbReference type="EMBL" id="LWDQ01000001">
    <property type="protein sequence ID" value="OMH58451.1"/>
    <property type="molecule type" value="Genomic_DNA"/>
</dbReference>
<dbReference type="Proteomes" id="UP000039217">
    <property type="component" value="Unassembled WGS sequence"/>
</dbReference>
<dbReference type="InterPro" id="IPR016461">
    <property type="entry name" value="COMT-like"/>
</dbReference>
<evidence type="ECO:0000313" key="23">
    <source>
        <dbReference type="Proteomes" id="UP000189452"/>
    </source>
</evidence>
<dbReference type="InterPro" id="IPR012967">
    <property type="entry name" value="COMT_dimerisation"/>
</dbReference>
<dbReference type="EMBL" id="LR027516">
    <property type="protein sequence ID" value="VCU48801.1"/>
    <property type="molecule type" value="Genomic_DNA"/>
</dbReference>
<dbReference type="Gene3D" id="3.40.50.150">
    <property type="entry name" value="Vaccinia Virus protein VP39"/>
    <property type="match status" value="1"/>
</dbReference>
<evidence type="ECO:0000313" key="24">
    <source>
        <dbReference type="Proteomes" id="UP000300237"/>
    </source>
</evidence>
<dbReference type="InterPro" id="IPR036390">
    <property type="entry name" value="WH_DNA-bd_sf"/>
</dbReference>
<dbReference type="Pfam" id="PF00891">
    <property type="entry name" value="Methyltransf_2"/>
    <property type="match status" value="1"/>
</dbReference>
<feature type="domain" description="O-methyltransferase dimerisation" evidence="6">
    <location>
        <begin position="15"/>
        <end position="89"/>
    </location>
</feature>
<dbReference type="EMBL" id="CSAE01000194">
    <property type="protein sequence ID" value="COV75548.1"/>
    <property type="molecule type" value="Genomic_DNA"/>
</dbReference>
<evidence type="ECO:0000256" key="1">
    <source>
        <dbReference type="ARBA" id="ARBA00022603"/>
    </source>
</evidence>
<evidence type="ECO:0000313" key="8">
    <source>
        <dbReference type="EMBL" id="CFE51506.1"/>
    </source>
</evidence>
<evidence type="ECO:0000259" key="5">
    <source>
        <dbReference type="Pfam" id="PF00891"/>
    </source>
</evidence>
<evidence type="ECO:0000313" key="18">
    <source>
        <dbReference type="Proteomes" id="UP000044938"/>
    </source>
</evidence>
<dbReference type="STRING" id="115862.BBG46_03080"/>
<reference evidence="12" key="1">
    <citation type="submission" date="2015-03" db="EMBL/GenBank/DDBJ databases">
        <authorList>
            <person name="Murphy D."/>
        </authorList>
    </citation>
    <scope>NUCLEOTIDE SEQUENCE [LARGE SCALE GENOMIC DNA]</scope>
    <source>
        <strain evidence="12">K00500041</strain>
    </source>
</reference>
<evidence type="ECO:0000256" key="2">
    <source>
        <dbReference type="ARBA" id="ARBA00022679"/>
    </source>
</evidence>
<evidence type="ECO:0000313" key="13">
    <source>
        <dbReference type="EMBL" id="COW12384.1"/>
    </source>
</evidence>
<dbReference type="EMBL" id="CQQC01000296">
    <property type="protein sequence ID" value="CNU77991.1"/>
    <property type="molecule type" value="Genomic_DNA"/>
</dbReference>
<dbReference type="PIRSF" id="PIRSF005739">
    <property type="entry name" value="O-mtase"/>
    <property type="match status" value="1"/>
</dbReference>
<dbReference type="Proteomes" id="UP000044938">
    <property type="component" value="Unassembled WGS sequence"/>
</dbReference>
<accession>A0A0E8VDU0</accession>
<evidence type="ECO:0000313" key="11">
    <source>
        <dbReference type="EMBL" id="COV38149.1"/>
    </source>
</evidence>
<reference evidence="15 24" key="6">
    <citation type="submission" date="2018-08" db="EMBL/GenBank/DDBJ databases">
        <authorList>
            <person name="Fokvardsen B D."/>
            <person name="Norman A."/>
        </authorList>
    </citation>
    <scope>NUCLEOTIDE SEQUENCE [LARGE SCALE GENOMIC DNA]</scope>
    <source>
        <strain evidence="15 24">DKC2</strain>
    </source>
</reference>
<dbReference type="EMBL" id="CFOE01000008">
    <property type="protein sequence ID" value="CFE34702.1"/>
    <property type="molecule type" value="Genomic_DNA"/>
</dbReference>
<evidence type="ECO:0000313" key="16">
    <source>
        <dbReference type="Proteomes" id="UP000038802"/>
    </source>
</evidence>
<gene>
    <name evidence="12" type="primary">tcmO</name>
    <name evidence="14" type="synonym">tcmN_1</name>
    <name evidence="14" type="ORF">A4S10_00601</name>
    <name evidence="15" type="ORF">DKC2_0605</name>
    <name evidence="10" type="ORF">ERS007661_01165</name>
    <name evidence="11" type="ORF">ERS007679_01732</name>
    <name evidence="7" type="ORF">ERS007681_00129</name>
    <name evidence="8" type="ORF">ERS007688_01928</name>
    <name evidence="12" type="ORF">ERS007703_01994</name>
    <name evidence="13" type="ORF">ERS007720_01762</name>
    <name evidence="9" type="ORF">ERS094118_03021</name>
</gene>
<proteinExistence type="predicted"/>
<protein>
    <submittedName>
        <fullName evidence="12 15">Methyltransferase</fullName>
        <ecNumber evidence="12 14">2.1.1.-</ecNumber>
    </submittedName>
    <submittedName>
        <fullName evidence="14">Multifunctional cyclase-dehydratase-3-O-methyl transferase TcmN</fullName>
    </submittedName>
</protein>
<dbReference type="Proteomes" id="UP000048289">
    <property type="component" value="Unassembled WGS sequence"/>
</dbReference>
<dbReference type="InterPro" id="IPR036388">
    <property type="entry name" value="WH-like_DNA-bd_sf"/>
</dbReference>
<reference evidence="14 23" key="4">
    <citation type="submission" date="2016-04" db="EMBL/GenBank/DDBJ databases">
        <authorList>
            <person name="Bigi M."/>
            <person name="Bigi F."/>
            <person name="Soria M.A."/>
        </authorList>
    </citation>
    <scope>NUCLEOTIDE SEQUENCE [LARGE SCALE GENOMIC DNA]</scope>
    <source>
        <strain evidence="14 23">6548</strain>
    </source>
</reference>
<dbReference type="Proteomes" id="UP000038802">
    <property type="component" value="Unassembled WGS sequence"/>
</dbReference>
<evidence type="ECO:0000313" key="14">
    <source>
        <dbReference type="EMBL" id="OMH58451.1"/>
    </source>
</evidence>
<dbReference type="Gene3D" id="1.10.10.10">
    <property type="entry name" value="Winged helix-like DNA-binding domain superfamily/Winged helix DNA-binding domain"/>
    <property type="match status" value="1"/>
</dbReference>
<evidence type="ECO:0000313" key="12">
    <source>
        <dbReference type="EMBL" id="COV75548.1"/>
    </source>
</evidence>
<evidence type="ECO:0000259" key="6">
    <source>
        <dbReference type="Pfam" id="PF08100"/>
    </source>
</evidence>
<keyword evidence="2 12" id="KW-0808">Transferase</keyword>
<dbReference type="InterPro" id="IPR029063">
    <property type="entry name" value="SAM-dependent_MTases_sf"/>
</dbReference>
<dbReference type="EMBL" id="CSAJ01000189">
    <property type="protein sequence ID" value="COW12384.1"/>
    <property type="molecule type" value="Genomic_DNA"/>
</dbReference>